<organism evidence="4 5">
    <name type="scientific">Alloalcanivorax xenomutans</name>
    <dbReference type="NCBI Taxonomy" id="1094342"/>
    <lineage>
        <taxon>Bacteria</taxon>
        <taxon>Pseudomonadati</taxon>
        <taxon>Pseudomonadota</taxon>
        <taxon>Gammaproteobacteria</taxon>
        <taxon>Oceanospirillales</taxon>
        <taxon>Alcanivoracaceae</taxon>
        <taxon>Alloalcanivorax</taxon>
    </lineage>
</organism>
<feature type="modified residue" description="4-aspartylphosphate" evidence="2">
    <location>
        <position position="56"/>
    </location>
</feature>
<evidence type="ECO:0000256" key="2">
    <source>
        <dbReference type="PROSITE-ProRule" id="PRU00169"/>
    </source>
</evidence>
<dbReference type="SMART" id="SM00448">
    <property type="entry name" value="REC"/>
    <property type="match status" value="1"/>
</dbReference>
<comment type="caution">
    <text evidence="4">The sequence shown here is derived from an EMBL/GenBank/DDBJ whole genome shotgun (WGS) entry which is preliminary data.</text>
</comment>
<protein>
    <submittedName>
        <fullName evidence="4">Response regulator</fullName>
    </submittedName>
</protein>
<name>A0A9Q3ZH75_9GAMM</name>
<dbReference type="EMBL" id="JAJVKT010000007">
    <property type="protein sequence ID" value="MCE7508397.1"/>
    <property type="molecule type" value="Genomic_DNA"/>
</dbReference>
<dbReference type="GO" id="GO:0000160">
    <property type="term" value="P:phosphorelay signal transduction system"/>
    <property type="evidence" value="ECO:0007669"/>
    <property type="project" value="InterPro"/>
</dbReference>
<evidence type="ECO:0000313" key="4">
    <source>
        <dbReference type="EMBL" id="MCE7508397.1"/>
    </source>
</evidence>
<accession>A0A9Q3ZH75</accession>
<proteinExistence type="predicted"/>
<dbReference type="KEGG" id="axe:P40_12160"/>
<dbReference type="GO" id="GO:0043565">
    <property type="term" value="F:sequence-specific DNA binding"/>
    <property type="evidence" value="ECO:0007669"/>
    <property type="project" value="InterPro"/>
</dbReference>
<dbReference type="PANTHER" id="PTHR44591">
    <property type="entry name" value="STRESS RESPONSE REGULATOR PROTEIN 1"/>
    <property type="match status" value="1"/>
</dbReference>
<dbReference type="InterPro" id="IPR011006">
    <property type="entry name" value="CheY-like_superfamily"/>
</dbReference>
<evidence type="ECO:0000256" key="1">
    <source>
        <dbReference type="ARBA" id="ARBA00022553"/>
    </source>
</evidence>
<evidence type="ECO:0000259" key="3">
    <source>
        <dbReference type="PROSITE" id="PS50110"/>
    </source>
</evidence>
<dbReference type="AlphaFoldDB" id="A0A9Q3ZH75"/>
<dbReference type="RefSeq" id="WP_080531047.1">
    <property type="nucleotide sequence ID" value="NZ_CP012331.1"/>
</dbReference>
<feature type="domain" description="Response regulatory" evidence="3">
    <location>
        <begin position="7"/>
        <end position="121"/>
    </location>
</feature>
<dbReference type="Gene3D" id="1.10.10.60">
    <property type="entry name" value="Homeodomain-like"/>
    <property type="match status" value="1"/>
</dbReference>
<dbReference type="SUPFAM" id="SSF52172">
    <property type="entry name" value="CheY-like"/>
    <property type="match status" value="1"/>
</dbReference>
<dbReference type="PROSITE" id="PS50110">
    <property type="entry name" value="RESPONSE_REGULATORY"/>
    <property type="match status" value="1"/>
</dbReference>
<gene>
    <name evidence="4" type="ORF">LZG35_07075</name>
</gene>
<sequence length="179" mass="19849">MNTPNSKLILIEDDDAFRTTASRVLTQRGFEVRDAASVEDAEAQLLSFRPRYAVLDLRLGEASGLALIPRLLAVDPECRIVVLTGYASIATAVSAIKSGAMDYLTKPVDIEVLVAALHGEATSREEALEAEPMSVRRASWEHIQRVLNDAEGNISETARRLGMHRRSLQRMLQKRPPKR</sequence>
<keyword evidence="1 2" id="KW-0597">Phosphoprotein</keyword>
<keyword evidence="5" id="KW-1185">Reference proteome</keyword>
<dbReference type="Pfam" id="PF02954">
    <property type="entry name" value="HTH_8"/>
    <property type="match status" value="1"/>
</dbReference>
<dbReference type="CDD" id="cd17563">
    <property type="entry name" value="REC_RegA-like"/>
    <property type="match status" value="1"/>
</dbReference>
<dbReference type="Pfam" id="PF00072">
    <property type="entry name" value="Response_reg"/>
    <property type="match status" value="1"/>
</dbReference>
<dbReference type="InterPro" id="IPR002197">
    <property type="entry name" value="HTH_Fis"/>
</dbReference>
<dbReference type="Gene3D" id="3.40.50.2300">
    <property type="match status" value="1"/>
</dbReference>
<dbReference type="PRINTS" id="PR01590">
    <property type="entry name" value="HTHFIS"/>
</dbReference>
<dbReference type="SUPFAM" id="SSF46689">
    <property type="entry name" value="Homeodomain-like"/>
    <property type="match status" value="1"/>
</dbReference>
<dbReference type="InterPro" id="IPR050595">
    <property type="entry name" value="Bact_response_regulator"/>
</dbReference>
<dbReference type="InterPro" id="IPR001789">
    <property type="entry name" value="Sig_transdc_resp-reg_receiver"/>
</dbReference>
<evidence type="ECO:0000313" key="5">
    <source>
        <dbReference type="Proteomes" id="UP001107961"/>
    </source>
</evidence>
<dbReference type="Proteomes" id="UP001107961">
    <property type="component" value="Unassembled WGS sequence"/>
</dbReference>
<reference evidence="4" key="1">
    <citation type="submission" date="2022-01" db="EMBL/GenBank/DDBJ databases">
        <authorList>
            <person name="Karlyshev A.V."/>
            <person name="Jaspars M."/>
        </authorList>
    </citation>
    <scope>NUCLEOTIDE SEQUENCE</scope>
    <source>
        <strain evidence="4">AGSA3-2</strain>
    </source>
</reference>
<dbReference type="InterPro" id="IPR009057">
    <property type="entry name" value="Homeodomain-like_sf"/>
</dbReference>
<dbReference type="PANTHER" id="PTHR44591:SF25">
    <property type="entry name" value="CHEMOTAXIS TWO-COMPONENT RESPONSE REGULATOR"/>
    <property type="match status" value="1"/>
</dbReference>